<protein>
    <recommendedName>
        <fullName evidence="4">Lipoprotein SmpA/OmlA domain-containing protein</fullName>
    </recommendedName>
</protein>
<reference evidence="2 3" key="1">
    <citation type="submission" date="2015-08" db="EMBL/GenBank/DDBJ databases">
        <title>Whole genome sequence of Flavobacterium akiainvivens IK-1T, from decaying Wikstroemia oahuensis, an endemic Hawaiian shrub.</title>
        <authorList>
            <person name="Wan X."/>
            <person name="Hou S."/>
            <person name="Saito J."/>
            <person name="Donachie S."/>
        </authorList>
    </citation>
    <scope>NUCLEOTIDE SEQUENCE [LARGE SCALE GENOMIC DNA]</scope>
    <source>
        <strain evidence="2 3">IK-1</strain>
    </source>
</reference>
<proteinExistence type="predicted"/>
<organism evidence="2 3">
    <name type="scientific">Flavobacterium akiainvivens</name>
    <dbReference type="NCBI Taxonomy" id="1202724"/>
    <lineage>
        <taxon>Bacteria</taxon>
        <taxon>Pseudomonadati</taxon>
        <taxon>Bacteroidota</taxon>
        <taxon>Flavobacteriia</taxon>
        <taxon>Flavobacteriales</taxon>
        <taxon>Flavobacteriaceae</taxon>
        <taxon>Flavobacterium</taxon>
    </lineage>
</organism>
<keyword evidence="3" id="KW-1185">Reference proteome</keyword>
<dbReference type="PATRIC" id="fig|1202724.3.peg.946"/>
<dbReference type="AlphaFoldDB" id="A0A0M8MGN3"/>
<evidence type="ECO:0000256" key="1">
    <source>
        <dbReference type="ARBA" id="ARBA00022729"/>
    </source>
</evidence>
<keyword evidence="1" id="KW-0732">Signal</keyword>
<dbReference type="RefSeq" id="WP_054406517.1">
    <property type="nucleotide sequence ID" value="NZ_FOYA01000019.1"/>
</dbReference>
<evidence type="ECO:0008006" key="4">
    <source>
        <dbReference type="Google" id="ProtNLM"/>
    </source>
</evidence>
<accession>A0A0M8MGN3</accession>
<gene>
    <name evidence="2" type="ORF">AM493_04570</name>
</gene>
<comment type="caution">
    <text evidence="2">The sequence shown here is derived from an EMBL/GenBank/DDBJ whole genome shotgun (WGS) entry which is preliminary data.</text>
</comment>
<evidence type="ECO:0000313" key="3">
    <source>
        <dbReference type="Proteomes" id="UP000037755"/>
    </source>
</evidence>
<dbReference type="Proteomes" id="UP000037755">
    <property type="component" value="Unassembled WGS sequence"/>
</dbReference>
<dbReference type="STRING" id="1202724.AM493_04570"/>
<dbReference type="EMBL" id="LIYD01000005">
    <property type="protein sequence ID" value="KOS05387.1"/>
    <property type="molecule type" value="Genomic_DNA"/>
</dbReference>
<dbReference type="InterPro" id="IPR037873">
    <property type="entry name" value="BamE-like"/>
</dbReference>
<sequence length="93" mass="10594">MKKGLKIVIVIILLPFAYVVSCSAEQSIRGSKFDKVQKQDHYSKVEALLGEPDKISQTSKDGKFWVTYYNSLGPVKYLLVFDKDSLITQKYTD</sequence>
<dbReference type="Gene3D" id="3.30.1450.10">
    <property type="match status" value="1"/>
</dbReference>
<name>A0A0M8MGN3_9FLAO</name>
<evidence type="ECO:0000313" key="2">
    <source>
        <dbReference type="EMBL" id="KOS05387.1"/>
    </source>
</evidence>